<evidence type="ECO:0000313" key="7">
    <source>
        <dbReference type="Proteomes" id="UP000307874"/>
    </source>
</evidence>
<evidence type="ECO:0000313" key="6">
    <source>
        <dbReference type="EMBL" id="TNB47471.1"/>
    </source>
</evidence>
<dbReference type="SUPFAM" id="SSF51735">
    <property type="entry name" value="NAD(P)-binding Rossmann-fold domains"/>
    <property type="match status" value="1"/>
</dbReference>
<accession>A0A5C4JQH2</accession>
<dbReference type="InterPro" id="IPR029154">
    <property type="entry name" value="HIBADH-like_NADP-bd"/>
</dbReference>
<reference evidence="6 7" key="1">
    <citation type="submission" date="2019-05" db="EMBL/GenBank/DDBJ databases">
        <authorList>
            <person name="Lee S.D."/>
        </authorList>
    </citation>
    <scope>NUCLEOTIDE SEQUENCE [LARGE SCALE GENOMIC DNA]</scope>
    <source>
        <strain evidence="6 7">GH2-6</strain>
    </source>
</reference>
<dbReference type="RefSeq" id="WP_138748632.1">
    <property type="nucleotide sequence ID" value="NZ_VCLB01000006.1"/>
</dbReference>
<dbReference type="GO" id="GO:0050661">
    <property type="term" value="F:NADP binding"/>
    <property type="evidence" value="ECO:0007669"/>
    <property type="project" value="InterPro"/>
</dbReference>
<dbReference type="Proteomes" id="UP000307874">
    <property type="component" value="Unassembled WGS sequence"/>
</dbReference>
<keyword evidence="7" id="KW-1185">Reference proteome</keyword>
<name>A0A5C4JQH2_9HYPH</name>
<dbReference type="InterPro" id="IPR013328">
    <property type="entry name" value="6PGD_dom2"/>
</dbReference>
<protein>
    <submittedName>
        <fullName evidence="6">NAD(P)-dependent oxidoreductase</fullName>
    </submittedName>
</protein>
<evidence type="ECO:0000259" key="4">
    <source>
        <dbReference type="Pfam" id="PF03446"/>
    </source>
</evidence>
<dbReference type="AlphaFoldDB" id="A0A5C4JQH2"/>
<dbReference type="InterPro" id="IPR036291">
    <property type="entry name" value="NAD(P)-bd_dom_sf"/>
</dbReference>
<comment type="caution">
    <text evidence="6">The sequence shown here is derived from an EMBL/GenBank/DDBJ whole genome shotgun (WGS) entry which is preliminary data.</text>
</comment>
<dbReference type="EMBL" id="VCLB01000006">
    <property type="protein sequence ID" value="TNB47471.1"/>
    <property type="molecule type" value="Genomic_DNA"/>
</dbReference>
<dbReference type="Gene3D" id="1.10.1040.10">
    <property type="entry name" value="N-(1-d-carboxylethyl)-l-norvaline Dehydrogenase, domain 2"/>
    <property type="match status" value="1"/>
</dbReference>
<keyword evidence="2" id="KW-0520">NAD</keyword>
<dbReference type="InterPro" id="IPR051265">
    <property type="entry name" value="HIBADH-related_NP60_sf"/>
</dbReference>
<sequence>MSEKEVIGICGIGRMGSAIADRLAARGFRLVLWSRSGVTDEFADKNRAEIALNVASLAFKSDIIITSLINDAAVEAVLEKLVETSLPGKLVVEASTVRPDTLRRFSEKIKAKGGSAIDAPISGGPELVREGTAGVYVGGATIDFKRYLPVAEALSDRIHHTGALGAGAAAKIVNNMMLCGYWEVLKEALLTGKKAGLSVETMLDVLLTSPGGSPALKFRAPRILGEDKSVGFPAKGALKDATLFAEVAENFGIETPAIKAALESYRACIADGHGDEDLSAMVRTALAKG</sequence>
<gene>
    <name evidence="6" type="ORF">FF124_11460</name>
</gene>
<evidence type="ECO:0000259" key="5">
    <source>
        <dbReference type="Pfam" id="PF14833"/>
    </source>
</evidence>
<dbReference type="PANTHER" id="PTHR43580:SF2">
    <property type="entry name" value="CYTOKINE-LIKE NUCLEAR FACTOR N-PAC"/>
    <property type="match status" value="1"/>
</dbReference>
<dbReference type="Gene3D" id="3.40.50.720">
    <property type="entry name" value="NAD(P)-binding Rossmann-like Domain"/>
    <property type="match status" value="1"/>
</dbReference>
<feature type="domain" description="6-phosphogluconate dehydrogenase NADP-binding" evidence="4">
    <location>
        <begin position="7"/>
        <end position="162"/>
    </location>
</feature>
<feature type="domain" description="3-hydroxyisobutyrate dehydrogenase-like NAD-binding" evidence="5">
    <location>
        <begin position="165"/>
        <end position="284"/>
    </location>
</feature>
<evidence type="ECO:0000256" key="1">
    <source>
        <dbReference type="ARBA" id="ARBA00023002"/>
    </source>
</evidence>
<dbReference type="InterPro" id="IPR006115">
    <property type="entry name" value="6PGDH_NADP-bd"/>
</dbReference>
<dbReference type="Pfam" id="PF14833">
    <property type="entry name" value="NAD_binding_11"/>
    <property type="match status" value="1"/>
</dbReference>
<proteinExistence type="predicted"/>
<evidence type="ECO:0000256" key="2">
    <source>
        <dbReference type="ARBA" id="ARBA00023027"/>
    </source>
</evidence>
<dbReference type="InterPro" id="IPR015815">
    <property type="entry name" value="HIBADH-related"/>
</dbReference>
<dbReference type="PIRSF" id="PIRSF000103">
    <property type="entry name" value="HIBADH"/>
    <property type="match status" value="1"/>
</dbReference>
<evidence type="ECO:0000256" key="3">
    <source>
        <dbReference type="PIRSR" id="PIRSR000103-1"/>
    </source>
</evidence>
<dbReference type="PANTHER" id="PTHR43580">
    <property type="entry name" value="OXIDOREDUCTASE GLYR1-RELATED"/>
    <property type="match status" value="1"/>
</dbReference>
<organism evidence="6 7">
    <name type="scientific">Martelella lutilitoris</name>
    <dbReference type="NCBI Taxonomy" id="2583532"/>
    <lineage>
        <taxon>Bacteria</taxon>
        <taxon>Pseudomonadati</taxon>
        <taxon>Pseudomonadota</taxon>
        <taxon>Alphaproteobacteria</taxon>
        <taxon>Hyphomicrobiales</taxon>
        <taxon>Aurantimonadaceae</taxon>
        <taxon>Martelella</taxon>
    </lineage>
</organism>
<reference evidence="6 7" key="2">
    <citation type="submission" date="2019-06" db="EMBL/GenBank/DDBJ databases">
        <title>Martelella lutilitoris sp. nov., isolated from a tidal mudflat.</title>
        <authorList>
            <person name="Kim Y.-J."/>
        </authorList>
    </citation>
    <scope>NUCLEOTIDE SEQUENCE [LARGE SCALE GENOMIC DNA]</scope>
    <source>
        <strain evidence="6 7">GH2-6</strain>
    </source>
</reference>
<dbReference type="Pfam" id="PF03446">
    <property type="entry name" value="NAD_binding_2"/>
    <property type="match status" value="1"/>
</dbReference>
<feature type="active site" evidence="3">
    <location>
        <position position="171"/>
    </location>
</feature>
<dbReference type="SUPFAM" id="SSF48179">
    <property type="entry name" value="6-phosphogluconate dehydrogenase C-terminal domain-like"/>
    <property type="match status" value="1"/>
</dbReference>
<dbReference type="GO" id="GO:0016491">
    <property type="term" value="F:oxidoreductase activity"/>
    <property type="evidence" value="ECO:0007669"/>
    <property type="project" value="UniProtKB-KW"/>
</dbReference>
<dbReference type="OrthoDB" id="9812907at2"/>
<dbReference type="InterPro" id="IPR008927">
    <property type="entry name" value="6-PGluconate_DH-like_C_sf"/>
</dbReference>
<dbReference type="GO" id="GO:0051287">
    <property type="term" value="F:NAD binding"/>
    <property type="evidence" value="ECO:0007669"/>
    <property type="project" value="InterPro"/>
</dbReference>
<keyword evidence="1" id="KW-0560">Oxidoreductase</keyword>